<dbReference type="STRING" id="1121416.SAMN02745220_03557"/>
<evidence type="ECO:0000313" key="2">
    <source>
        <dbReference type="EMBL" id="SHO50632.1"/>
    </source>
</evidence>
<dbReference type="Pfam" id="PF12762">
    <property type="entry name" value="DDE_Tnp_IS1595"/>
    <property type="match status" value="1"/>
</dbReference>
<dbReference type="InterPro" id="IPR024442">
    <property type="entry name" value="Transposase_Zn_ribbon"/>
</dbReference>
<gene>
    <name evidence="2" type="ORF">SAMN02745220_03557</name>
</gene>
<dbReference type="InterPro" id="IPR024445">
    <property type="entry name" value="Tnp_ISXO2-like"/>
</dbReference>
<protein>
    <submittedName>
        <fullName evidence="2">Transposase zinc-ribbon domain-containing protein</fullName>
    </submittedName>
</protein>
<proteinExistence type="predicted"/>
<evidence type="ECO:0000259" key="1">
    <source>
        <dbReference type="SMART" id="SM01126"/>
    </source>
</evidence>
<accession>A0A1M7YDB5</accession>
<dbReference type="NCBIfam" id="NF033547">
    <property type="entry name" value="transpos_IS1595"/>
    <property type="match status" value="1"/>
</dbReference>
<reference evidence="2 3" key="1">
    <citation type="submission" date="2016-12" db="EMBL/GenBank/DDBJ databases">
        <authorList>
            <person name="Song W.-J."/>
            <person name="Kurnit D.M."/>
        </authorList>
    </citation>
    <scope>NUCLEOTIDE SEQUENCE [LARGE SCALE GENOMIC DNA]</scope>
    <source>
        <strain evidence="2 3">DSM 18488</strain>
    </source>
</reference>
<name>A0A1M7YDB5_9BACT</name>
<keyword evidence="3" id="KW-1185">Reference proteome</keyword>
<dbReference type="OrthoDB" id="5417360at2"/>
<dbReference type="AlphaFoldDB" id="A0A1M7YDB5"/>
<evidence type="ECO:0000313" key="3">
    <source>
        <dbReference type="Proteomes" id="UP000184603"/>
    </source>
</evidence>
<organism evidence="2 3">
    <name type="scientific">Desulfopila aestuarii DSM 18488</name>
    <dbReference type="NCBI Taxonomy" id="1121416"/>
    <lineage>
        <taxon>Bacteria</taxon>
        <taxon>Pseudomonadati</taxon>
        <taxon>Thermodesulfobacteriota</taxon>
        <taxon>Desulfobulbia</taxon>
        <taxon>Desulfobulbales</taxon>
        <taxon>Desulfocapsaceae</taxon>
        <taxon>Desulfopila</taxon>
    </lineage>
</organism>
<sequence>MSQNVIQFQPGISLQEFISKYGSEEQCYQALFRWRWPNGFRCPECGGDRYCSLKSRKLMQCNSCRSQISVTARTIFDSTKLPLTTWFLSIYIVTQSKISISALSLKRTVGVSYNTALLIKHKIQQVMKERDDSKPISATLVQVDDAYWGGKKRDGRRGRGATGKIPFVAAVSTNTEGLPVHMRFSQVPSFSKKSIIDWADKHLCKGSDVVTDGLLGFEGFDDADFSHKVIITGGGPESVKMADFKWVNTVIGNVKRSFHGTFHAISKKHFGRYLAEFCYRFNRRFDLRQLIPRFTYVALRTPPMPQKLIKLAELCG</sequence>
<dbReference type="RefSeq" id="WP_073615016.1">
    <property type="nucleotide sequence ID" value="NZ_FRFE01000020.1"/>
</dbReference>
<dbReference type="EMBL" id="FRFE01000020">
    <property type="protein sequence ID" value="SHO50632.1"/>
    <property type="molecule type" value="Genomic_DNA"/>
</dbReference>
<dbReference type="Proteomes" id="UP000184603">
    <property type="component" value="Unassembled WGS sequence"/>
</dbReference>
<dbReference type="Pfam" id="PF12760">
    <property type="entry name" value="Zn_ribbon_IS1595"/>
    <property type="match status" value="1"/>
</dbReference>
<feature type="domain" description="ISXO2-like transposase" evidence="1">
    <location>
        <begin position="135"/>
        <end position="282"/>
    </location>
</feature>
<dbReference type="SMART" id="SM01126">
    <property type="entry name" value="DDE_Tnp_IS1595"/>
    <property type="match status" value="1"/>
</dbReference>